<dbReference type="EMBL" id="AMCI01008549">
    <property type="protein sequence ID" value="EJW90892.1"/>
    <property type="molecule type" value="Genomic_DNA"/>
</dbReference>
<dbReference type="Gene3D" id="2.40.160.60">
    <property type="entry name" value="Outer membrane protein transport protein (OMPP1/FadL/TodX)"/>
    <property type="match status" value="1"/>
</dbReference>
<dbReference type="NCBIfam" id="NF033709">
    <property type="entry name" value="PorV_fam"/>
    <property type="match status" value="1"/>
</dbReference>
<dbReference type="AlphaFoldDB" id="J9FMQ7"/>
<evidence type="ECO:0000313" key="1">
    <source>
        <dbReference type="EMBL" id="EJW90892.1"/>
    </source>
</evidence>
<sequence length="334" mass="36612">MKYILLSLLLVATCFMARAQEYSSSFNALRLPVSSHVAALGGQHISLIEDHPAVGWNNPALSANASDLSLGLNFMTYFSGSSWMGAHFVKALGERHTLSVGAQYMHYGSMDETDALGNTIGKFNAKDILIGGGYSYLLSDRWSGGANLKFYFSNLADYSSIAFALDLGLNYFDEENDFSLSAALQNLGTQVKSYDDGLRTHLPLTLSLGFSKGMAQLPIRFHVTLADITRWKSSYFVYLDKDEADKGGNKSISLGTRMLNHLVVGIDVLPTDYLYLSLGYNFRRAYELKAAGSSHWAGISAGGGVQIKRFQLGISYAQYHQAGNSLQFNVCYTL</sequence>
<evidence type="ECO:0008006" key="2">
    <source>
        <dbReference type="Google" id="ProtNLM"/>
    </source>
</evidence>
<gene>
    <name evidence="1" type="ORF">EVA_20997</name>
</gene>
<comment type="caution">
    <text evidence="1">The sequence shown here is derived from an EMBL/GenBank/DDBJ whole genome shotgun (WGS) entry which is preliminary data.</text>
</comment>
<dbReference type="SUPFAM" id="SSF103515">
    <property type="entry name" value="Autotransporter"/>
    <property type="match status" value="1"/>
</dbReference>
<proteinExistence type="predicted"/>
<reference evidence="1" key="1">
    <citation type="journal article" date="2012" name="PLoS ONE">
        <title>Gene sets for utilization of primary and secondary nutrition supplies in the distal gut of endangered iberian lynx.</title>
        <authorList>
            <person name="Alcaide M."/>
            <person name="Messina E."/>
            <person name="Richter M."/>
            <person name="Bargiela R."/>
            <person name="Peplies J."/>
            <person name="Huws S.A."/>
            <person name="Newbold C.J."/>
            <person name="Golyshin P.N."/>
            <person name="Simon M.A."/>
            <person name="Lopez G."/>
            <person name="Yakimov M.M."/>
            <person name="Ferrer M."/>
        </authorList>
    </citation>
    <scope>NUCLEOTIDE SEQUENCE</scope>
</reference>
<name>J9FMQ7_9ZZZZ</name>
<protein>
    <recommendedName>
        <fullName evidence="2">Bacteroidetes-specific membrane protein</fullName>
    </recommendedName>
</protein>
<organism evidence="1">
    <name type="scientific">gut metagenome</name>
    <dbReference type="NCBI Taxonomy" id="749906"/>
    <lineage>
        <taxon>unclassified sequences</taxon>
        <taxon>metagenomes</taxon>
        <taxon>organismal metagenomes</taxon>
    </lineage>
</organism>
<accession>J9FMQ7</accession>
<dbReference type="NCBIfam" id="NF033711">
    <property type="entry name" value="T9SS_PorQ"/>
    <property type="match status" value="1"/>
</dbReference>
<dbReference type="InterPro" id="IPR036709">
    <property type="entry name" value="Autotransporte_beta_dom_sf"/>
</dbReference>